<feature type="region of interest" description="Disordered" evidence="1">
    <location>
        <begin position="75"/>
        <end position="134"/>
    </location>
</feature>
<accession>A0A6A3D934</accession>
<gene>
    <name evidence="2" type="ORF">F3Y22_tig00000340pilonHSYRG01474</name>
</gene>
<dbReference type="Proteomes" id="UP000436088">
    <property type="component" value="Unassembled WGS sequence"/>
</dbReference>
<dbReference type="EMBL" id="VEPZ02000032">
    <property type="protein sequence ID" value="KAE8735742.1"/>
    <property type="molecule type" value="Genomic_DNA"/>
</dbReference>
<organism evidence="2 3">
    <name type="scientific">Hibiscus syriacus</name>
    <name type="common">Rose of Sharon</name>
    <dbReference type="NCBI Taxonomy" id="106335"/>
    <lineage>
        <taxon>Eukaryota</taxon>
        <taxon>Viridiplantae</taxon>
        <taxon>Streptophyta</taxon>
        <taxon>Embryophyta</taxon>
        <taxon>Tracheophyta</taxon>
        <taxon>Spermatophyta</taxon>
        <taxon>Magnoliopsida</taxon>
        <taxon>eudicotyledons</taxon>
        <taxon>Gunneridae</taxon>
        <taxon>Pentapetalae</taxon>
        <taxon>rosids</taxon>
        <taxon>malvids</taxon>
        <taxon>Malvales</taxon>
        <taxon>Malvaceae</taxon>
        <taxon>Malvoideae</taxon>
        <taxon>Hibiscus</taxon>
    </lineage>
</organism>
<feature type="compositionally biased region" description="Gly residues" evidence="1">
    <location>
        <begin position="75"/>
        <end position="84"/>
    </location>
</feature>
<reference evidence="2" key="1">
    <citation type="submission" date="2019-09" db="EMBL/GenBank/DDBJ databases">
        <title>Draft genome information of white flower Hibiscus syriacus.</title>
        <authorList>
            <person name="Kim Y.-M."/>
        </authorList>
    </citation>
    <scope>NUCLEOTIDE SEQUENCE [LARGE SCALE GENOMIC DNA]</scope>
    <source>
        <strain evidence="2">YM2019G1</strain>
    </source>
</reference>
<feature type="compositionally biased region" description="Basic and acidic residues" evidence="1">
    <location>
        <begin position="90"/>
        <end position="109"/>
    </location>
</feature>
<evidence type="ECO:0000313" key="2">
    <source>
        <dbReference type="EMBL" id="KAE8735742.1"/>
    </source>
</evidence>
<comment type="caution">
    <text evidence="2">The sequence shown here is derived from an EMBL/GenBank/DDBJ whole genome shotgun (WGS) entry which is preliminary data.</text>
</comment>
<keyword evidence="3" id="KW-1185">Reference proteome</keyword>
<protein>
    <submittedName>
        <fullName evidence="2">Uncharacterized protein</fullName>
    </submittedName>
</protein>
<feature type="compositionally biased region" description="Basic and acidic residues" evidence="1">
    <location>
        <begin position="121"/>
        <end position="134"/>
    </location>
</feature>
<dbReference type="AlphaFoldDB" id="A0A6A3D934"/>
<name>A0A6A3D934_HIBSY</name>
<proteinExistence type="predicted"/>
<sequence>MGNCLAKSKKPTALEIATCDCTRRFRPVPVQVVRFYFECRRRVHWVGESFGLPGDAGAVHRGEIPASAAEGWNGGGYGTVGGEGDAAAAQEHKVAHREDGEVDGGSKDTWEEEDGGSGGGKSEDGAEEVREELL</sequence>
<evidence type="ECO:0000256" key="1">
    <source>
        <dbReference type="SAM" id="MobiDB-lite"/>
    </source>
</evidence>
<evidence type="ECO:0000313" key="3">
    <source>
        <dbReference type="Proteomes" id="UP000436088"/>
    </source>
</evidence>